<dbReference type="EMBL" id="VUJU01001987">
    <property type="protein sequence ID" value="KAF0762999.1"/>
    <property type="molecule type" value="Genomic_DNA"/>
</dbReference>
<proteinExistence type="predicted"/>
<dbReference type="Proteomes" id="UP000478052">
    <property type="component" value="Unassembled WGS sequence"/>
</dbReference>
<accession>A0A6G0YXV8</accession>
<feature type="non-terminal residue" evidence="1">
    <location>
        <position position="1"/>
    </location>
</feature>
<sequence>IKKIGIEGSPSIAFYSVYYFSISKVANWSSSISVTIKLPSGNCNTTLRGPPVGFGSPASTICATNC</sequence>
<name>A0A6G0YXV8_APHCR</name>
<gene>
    <name evidence="1" type="ORF">FWK35_00009491</name>
</gene>
<organism evidence="1 2">
    <name type="scientific">Aphis craccivora</name>
    <name type="common">Cowpea aphid</name>
    <dbReference type="NCBI Taxonomy" id="307492"/>
    <lineage>
        <taxon>Eukaryota</taxon>
        <taxon>Metazoa</taxon>
        <taxon>Ecdysozoa</taxon>
        <taxon>Arthropoda</taxon>
        <taxon>Hexapoda</taxon>
        <taxon>Insecta</taxon>
        <taxon>Pterygota</taxon>
        <taxon>Neoptera</taxon>
        <taxon>Paraneoptera</taxon>
        <taxon>Hemiptera</taxon>
        <taxon>Sternorrhyncha</taxon>
        <taxon>Aphidomorpha</taxon>
        <taxon>Aphidoidea</taxon>
        <taxon>Aphididae</taxon>
        <taxon>Aphidini</taxon>
        <taxon>Aphis</taxon>
        <taxon>Aphis</taxon>
    </lineage>
</organism>
<protein>
    <submittedName>
        <fullName evidence="1">Uncharacterized protein</fullName>
    </submittedName>
</protein>
<dbReference type="AlphaFoldDB" id="A0A6G0YXV8"/>
<evidence type="ECO:0000313" key="2">
    <source>
        <dbReference type="Proteomes" id="UP000478052"/>
    </source>
</evidence>
<comment type="caution">
    <text evidence="1">The sequence shown here is derived from an EMBL/GenBank/DDBJ whole genome shotgun (WGS) entry which is preliminary data.</text>
</comment>
<reference evidence="1 2" key="1">
    <citation type="submission" date="2019-08" db="EMBL/GenBank/DDBJ databases">
        <title>Whole genome of Aphis craccivora.</title>
        <authorList>
            <person name="Voronova N.V."/>
            <person name="Shulinski R.S."/>
            <person name="Bandarenka Y.V."/>
            <person name="Zhorov D.G."/>
            <person name="Warner D."/>
        </authorList>
    </citation>
    <scope>NUCLEOTIDE SEQUENCE [LARGE SCALE GENOMIC DNA]</scope>
    <source>
        <strain evidence="1">180601</strain>
        <tissue evidence="1">Whole Body</tissue>
    </source>
</reference>
<evidence type="ECO:0000313" key="1">
    <source>
        <dbReference type="EMBL" id="KAF0762999.1"/>
    </source>
</evidence>
<keyword evidence="2" id="KW-1185">Reference proteome</keyword>